<dbReference type="Gene3D" id="3.90.550.10">
    <property type="entry name" value="Spore Coat Polysaccharide Biosynthesis Protein SpsA, Chain A"/>
    <property type="match status" value="1"/>
</dbReference>
<sequence length="308" mass="35824">MKDIALNKFTLSVVIPTYNRPDLVIRAVESVIAERDDTYNKVEIIVVDDNSSIESPDLSVYQDLIFYRMPVNGGPGPARMKGINLATCSWVLMLDDDDILMQGSVRYLANLLSKLEEDDYPVYQFSTKKVYQVEQIKNNFLLATFDDYMNKVIIDDLTAVFNRKKFLSTGLQYPDNRVGGEHLLWWKIAERYGVPSYAHQIVSVSDDAHVRLTHFSSQIKNAAHYQELAEMTLKDFGERLCSDYPSEYRRIQLAYITYSLLNKQSKKARHILKTARINKILKVILWIISWLPDYFIKKLFLFYRNYNG</sequence>
<dbReference type="PANTHER" id="PTHR22916:SF3">
    <property type="entry name" value="UDP-GLCNAC:BETAGAL BETA-1,3-N-ACETYLGLUCOSAMINYLTRANSFERASE-LIKE PROTEIN 1"/>
    <property type="match status" value="1"/>
</dbReference>
<accession>A0ABY2XTN3</accession>
<comment type="caution">
    <text evidence="2">The sequence shown here is derived from an EMBL/GenBank/DDBJ whole genome shotgun (WGS) entry which is preliminary data.</text>
</comment>
<evidence type="ECO:0000313" key="3">
    <source>
        <dbReference type="Proteomes" id="UP000305526"/>
    </source>
</evidence>
<dbReference type="Pfam" id="PF00535">
    <property type="entry name" value="Glycos_transf_2"/>
    <property type="match status" value="1"/>
</dbReference>
<name>A0ABY2XTN3_9PAST</name>
<dbReference type="InterPro" id="IPR029044">
    <property type="entry name" value="Nucleotide-diphossugar_trans"/>
</dbReference>
<evidence type="ECO:0000259" key="1">
    <source>
        <dbReference type="Pfam" id="PF00535"/>
    </source>
</evidence>
<evidence type="ECO:0000313" key="2">
    <source>
        <dbReference type="EMBL" id="TNG88849.1"/>
    </source>
</evidence>
<feature type="domain" description="Glycosyltransferase 2-like" evidence="1">
    <location>
        <begin position="12"/>
        <end position="118"/>
    </location>
</feature>
<dbReference type="SUPFAM" id="SSF53448">
    <property type="entry name" value="Nucleotide-diphospho-sugar transferases"/>
    <property type="match status" value="1"/>
</dbReference>
<protein>
    <submittedName>
        <fullName evidence="2">Glycosyltransferase family 2 protein</fullName>
    </submittedName>
</protein>
<dbReference type="EMBL" id="VDGV01000109">
    <property type="protein sequence ID" value="TNG88849.1"/>
    <property type="molecule type" value="Genomic_DNA"/>
</dbReference>
<reference evidence="2 3" key="1">
    <citation type="submission" date="2019-05" db="EMBL/GenBank/DDBJ databases">
        <title>Pasteurellaceae isolates from reptiles.</title>
        <authorList>
            <person name="Bojesen A.M."/>
            <person name="Lund E."/>
        </authorList>
    </citation>
    <scope>NUCLEOTIDE SEQUENCE [LARGE SCALE GENOMIC DNA]</scope>
    <source>
        <strain evidence="2 3">ELNT2x</strain>
    </source>
</reference>
<proteinExistence type="predicted"/>
<dbReference type="InterPro" id="IPR001173">
    <property type="entry name" value="Glyco_trans_2-like"/>
</dbReference>
<dbReference type="PANTHER" id="PTHR22916">
    <property type="entry name" value="GLYCOSYLTRANSFERASE"/>
    <property type="match status" value="1"/>
</dbReference>
<dbReference type="Proteomes" id="UP000305526">
    <property type="component" value="Unassembled WGS sequence"/>
</dbReference>
<dbReference type="CDD" id="cd00761">
    <property type="entry name" value="Glyco_tranf_GTA_type"/>
    <property type="match status" value="1"/>
</dbReference>
<gene>
    <name evidence="2" type="ORF">FHQ21_10755</name>
</gene>
<keyword evidence="3" id="KW-1185">Reference proteome</keyword>
<organism evidence="2 3">
    <name type="scientific">Testudinibacter aquarius</name>
    <dbReference type="NCBI Taxonomy" id="1524974"/>
    <lineage>
        <taxon>Bacteria</taxon>
        <taxon>Pseudomonadati</taxon>
        <taxon>Pseudomonadota</taxon>
        <taxon>Gammaproteobacteria</taxon>
        <taxon>Pasteurellales</taxon>
        <taxon>Pasteurellaceae</taxon>
        <taxon>Testudinibacter</taxon>
    </lineage>
</organism>